<sequence>MTRSEPSHGNDISHQAPPSAMEPDLSTAEYDKELVKLINFTEAFSAAILVYDYILTFDLEVTYVWGRPWSIVNALYLFTKYTPFVGTTFTILYRDFLSGQSGTTCFVAIVFSSCLGAISAFVIAIIHLIRAWAIWGRGRCLAILIFVPGGIIFAFVIYIPFKQVRFLAAHRYFGLEVDSSCPFMSEGKSTVLEWALFVGFEILHIIVMVIHGYPIRPFARWLVHMALSISQTKCQTVIGSSMTLSVVSAINLGVLARGTGVFPMSYLTTSPARVLMAIFTTRIILHLRETNSQSAGEDGFTQSMPIVFAPINVRD</sequence>
<gene>
    <name evidence="1" type="ORF">BV22DRAFT_1169660</name>
</gene>
<protein>
    <submittedName>
        <fullName evidence="1">Uncharacterized protein</fullName>
    </submittedName>
</protein>
<evidence type="ECO:0000313" key="1">
    <source>
        <dbReference type="EMBL" id="KAH7923419.1"/>
    </source>
</evidence>
<name>A0ACB8BDS3_9AGAM</name>
<comment type="caution">
    <text evidence="1">The sequence shown here is derived from an EMBL/GenBank/DDBJ whole genome shotgun (WGS) entry which is preliminary data.</text>
</comment>
<organism evidence="1 2">
    <name type="scientific">Leucogyrophana mollusca</name>
    <dbReference type="NCBI Taxonomy" id="85980"/>
    <lineage>
        <taxon>Eukaryota</taxon>
        <taxon>Fungi</taxon>
        <taxon>Dikarya</taxon>
        <taxon>Basidiomycota</taxon>
        <taxon>Agaricomycotina</taxon>
        <taxon>Agaricomycetes</taxon>
        <taxon>Agaricomycetidae</taxon>
        <taxon>Boletales</taxon>
        <taxon>Boletales incertae sedis</taxon>
        <taxon>Leucogyrophana</taxon>
    </lineage>
</organism>
<accession>A0ACB8BDS3</accession>
<proteinExistence type="predicted"/>
<dbReference type="EMBL" id="MU266453">
    <property type="protein sequence ID" value="KAH7923419.1"/>
    <property type="molecule type" value="Genomic_DNA"/>
</dbReference>
<dbReference type="Proteomes" id="UP000790709">
    <property type="component" value="Unassembled WGS sequence"/>
</dbReference>
<reference evidence="1" key="1">
    <citation type="journal article" date="2021" name="New Phytol.">
        <title>Evolutionary innovations through gain and loss of genes in the ectomycorrhizal Boletales.</title>
        <authorList>
            <person name="Wu G."/>
            <person name="Miyauchi S."/>
            <person name="Morin E."/>
            <person name="Kuo A."/>
            <person name="Drula E."/>
            <person name="Varga T."/>
            <person name="Kohler A."/>
            <person name="Feng B."/>
            <person name="Cao Y."/>
            <person name="Lipzen A."/>
            <person name="Daum C."/>
            <person name="Hundley H."/>
            <person name="Pangilinan J."/>
            <person name="Johnson J."/>
            <person name="Barry K."/>
            <person name="LaButti K."/>
            <person name="Ng V."/>
            <person name="Ahrendt S."/>
            <person name="Min B."/>
            <person name="Choi I.G."/>
            <person name="Park H."/>
            <person name="Plett J.M."/>
            <person name="Magnuson J."/>
            <person name="Spatafora J.W."/>
            <person name="Nagy L.G."/>
            <person name="Henrissat B."/>
            <person name="Grigoriev I.V."/>
            <person name="Yang Z.L."/>
            <person name="Xu J."/>
            <person name="Martin F.M."/>
        </authorList>
    </citation>
    <scope>NUCLEOTIDE SEQUENCE</scope>
    <source>
        <strain evidence="1">KUC20120723A-06</strain>
    </source>
</reference>
<evidence type="ECO:0000313" key="2">
    <source>
        <dbReference type="Proteomes" id="UP000790709"/>
    </source>
</evidence>
<keyword evidence="2" id="KW-1185">Reference proteome</keyword>